<dbReference type="EMBL" id="QWKH01000071">
    <property type="protein sequence ID" value="NBI35075.1"/>
    <property type="molecule type" value="Genomic_DNA"/>
</dbReference>
<evidence type="ECO:0000256" key="2">
    <source>
        <dbReference type="SAM" id="MobiDB-lite"/>
    </source>
</evidence>
<proteinExistence type="predicted"/>
<evidence type="ECO:0000256" key="1">
    <source>
        <dbReference type="SAM" id="Coils"/>
    </source>
</evidence>
<reference evidence="3" key="1">
    <citation type="submission" date="2018-08" db="EMBL/GenBank/DDBJ databases">
        <title>Murine metabolic-syndrome-specific gut microbial biobank.</title>
        <authorList>
            <person name="Liu C."/>
        </authorList>
    </citation>
    <scope>NUCLEOTIDE SEQUENCE [LARGE SCALE GENOMIC DNA]</scope>
    <source>
        <strain evidence="3">Z82</strain>
    </source>
</reference>
<feature type="coiled-coil region" evidence="1">
    <location>
        <begin position="103"/>
        <end position="144"/>
    </location>
</feature>
<keyword evidence="1" id="KW-0175">Coiled coil</keyword>
<dbReference type="Gene3D" id="6.10.250.3150">
    <property type="match status" value="1"/>
</dbReference>
<accession>A0A7C9JRA8</accession>
<dbReference type="AlphaFoldDB" id="A0A7C9JRA8"/>
<comment type="caution">
    <text evidence="3">The sequence shown here is derived from an EMBL/GenBank/DDBJ whole genome shotgun (WGS) entry which is preliminary data.</text>
</comment>
<feature type="region of interest" description="Disordered" evidence="2">
    <location>
        <begin position="55"/>
        <end position="82"/>
    </location>
</feature>
<feature type="region of interest" description="Disordered" evidence="2">
    <location>
        <begin position="231"/>
        <end position="254"/>
    </location>
</feature>
<name>A0A7C9JRA8_9BACT</name>
<feature type="region of interest" description="Disordered" evidence="2">
    <location>
        <begin position="271"/>
        <end position="333"/>
    </location>
</feature>
<organism evidence="3">
    <name type="scientific">Muribaculaceae bacterium Z82</name>
    <dbReference type="NCBI Taxonomy" id="2304548"/>
    <lineage>
        <taxon>Bacteria</taxon>
        <taxon>Pseudomonadati</taxon>
        <taxon>Bacteroidota</taxon>
        <taxon>Bacteroidia</taxon>
        <taxon>Bacteroidales</taxon>
        <taxon>Muribaculaceae</taxon>
    </lineage>
</organism>
<gene>
    <name evidence="3" type="ORF">D1639_08560</name>
</gene>
<sequence>MSNENASQNEQSALHRASRTATFALAALLLCSAPGASLLAERALAAEADSASGDSAMALADPNDPDAPHTGSNPDTNAPEDADPLTIAIEQTWDAFERAEGAVSDAGVRIADVEARIDSLQERIDANQQELARLEERIPVQRQRCAEAVRTLYKMQQDGQGVIDLILNAENLGSLLLNLQYLQNIQDHNQAEIDRLVDLQQQAQRIRESLEADQAALADEQLTAYDVQAAAQKTREEAEEALEEAQEARRKMQDDAYEKAEKVCEEVTELAEEADRKAAEEAEERKRIMEGDDEEAAEAARKEQEEIDERASRQARDDDPTPEPSGTFEVVGRDGADWSVGRDAFIETWTERIDAYLEGSPLAGQGKAFATAAWNYGVDPRWSPAISNTESSKGRYCFRNHNAWGWGQNDWDSWEEAIDAHVKGLSKGYGYTITPYLARKYCPPNWIKWYRNTCEQMEKIWVEEEGGDAEDA</sequence>
<feature type="compositionally biased region" description="Basic and acidic residues" evidence="2">
    <location>
        <begin position="298"/>
        <end position="319"/>
    </location>
</feature>
<feature type="compositionally biased region" description="Basic and acidic residues" evidence="2">
    <location>
        <begin position="273"/>
        <end position="290"/>
    </location>
</feature>
<dbReference type="SUPFAM" id="SSF57997">
    <property type="entry name" value="Tropomyosin"/>
    <property type="match status" value="1"/>
</dbReference>
<protein>
    <submittedName>
        <fullName evidence="3">Uncharacterized protein</fullName>
    </submittedName>
</protein>
<evidence type="ECO:0000313" key="3">
    <source>
        <dbReference type="EMBL" id="NBI35075.1"/>
    </source>
</evidence>